<dbReference type="Pfam" id="PF13274">
    <property type="entry name" value="SocA_Panacea"/>
    <property type="match status" value="1"/>
</dbReference>
<gene>
    <name evidence="2" type="ORF">Lreu23DRAFT_3855</name>
</gene>
<dbReference type="RefSeq" id="WP_003663694.1">
    <property type="nucleotide sequence ID" value="NZ_AAPZ02000001.1"/>
</dbReference>
<accession>B3XLH8</accession>
<dbReference type="EMBL" id="AAPZ02000001">
    <property type="protein sequence ID" value="EDX42339.1"/>
    <property type="molecule type" value="Genomic_DNA"/>
</dbReference>
<sequence>MSTMYEEFFQRMSKTRNETGENLKKPYNAMDVANFLVDFFNKKGTPITNIMLLKILYYLQAFYLTHDKKLFVENIEKWGYGPVVPVVYSYFKDNGAATITKTESYVVKNDDELLLLDPSMRKLDEADEKKISWIANKIFERYHNNPFELVEVTHREPMWSESKEDILNGEHHIQYSESEIISYFEKGTNWPW</sequence>
<name>B3XLH8_LIMR1</name>
<dbReference type="Proteomes" id="UP000003853">
    <property type="component" value="Unassembled WGS sequence"/>
</dbReference>
<dbReference type="AlphaFoldDB" id="B3XLH8"/>
<dbReference type="eggNOG" id="COG3600">
    <property type="taxonomic scope" value="Bacteria"/>
</dbReference>
<evidence type="ECO:0000259" key="1">
    <source>
        <dbReference type="Pfam" id="PF13274"/>
    </source>
</evidence>
<evidence type="ECO:0000313" key="2">
    <source>
        <dbReference type="EMBL" id="EDX42339.1"/>
    </source>
</evidence>
<protein>
    <submittedName>
        <fullName evidence="2">Phage protein</fullName>
    </submittedName>
</protein>
<comment type="caution">
    <text evidence="2">The sequence shown here is derived from an EMBL/GenBank/DDBJ whole genome shotgun (WGS) entry which is preliminary data.</text>
</comment>
<dbReference type="PATRIC" id="fig|349123.13.peg.863"/>
<reference evidence="3" key="1">
    <citation type="submission" date="2008-06" db="EMBL/GenBank/DDBJ databases">
        <title>Permanent draft sequence of Lactobacillus reuteri 100-23.</title>
        <authorList>
            <consortium name="US DOE Joint Genome Institute"/>
            <person name="Copeland A."/>
            <person name="Lucas S."/>
            <person name="Lapidus A."/>
            <person name="Barry K."/>
            <person name="Detter J.C."/>
            <person name="Glavina del Rio T."/>
            <person name="Hammon N."/>
            <person name="Israni S."/>
            <person name="Dalin E."/>
            <person name="Tice H."/>
            <person name="Pitluck S."/>
            <person name="Sun H."/>
            <person name="Schmutz J."/>
            <person name="Larimer F."/>
            <person name="Land M."/>
            <person name="Hauser L."/>
            <person name="Walter J."/>
            <person name="Heng N.C.K."/>
            <person name="Tannock G.W."/>
            <person name="Richardson P."/>
        </authorList>
    </citation>
    <scope>NUCLEOTIDE SEQUENCE [LARGE SCALE GENOMIC DNA]</scope>
    <source>
        <strain evidence="3">DSM 17509 / CIP 109821 / 100-23</strain>
    </source>
</reference>
<dbReference type="InterPro" id="IPR025272">
    <property type="entry name" value="SocA_Panacea"/>
</dbReference>
<proteinExistence type="predicted"/>
<evidence type="ECO:0000313" key="3">
    <source>
        <dbReference type="Proteomes" id="UP000003853"/>
    </source>
</evidence>
<organism evidence="2 3">
    <name type="scientific">Limosilactobacillus reuteri subsp. rodentium (strain DSM 17509 / CIP 109821 / 100-23)</name>
    <name type="common">Lactobacillus reuteri</name>
    <dbReference type="NCBI Taxonomy" id="349123"/>
    <lineage>
        <taxon>Bacteria</taxon>
        <taxon>Bacillati</taxon>
        <taxon>Bacillota</taxon>
        <taxon>Bacilli</taxon>
        <taxon>Lactobacillales</taxon>
        <taxon>Lactobacillaceae</taxon>
        <taxon>Limosilactobacillus</taxon>
    </lineage>
</organism>
<feature type="domain" description="Antitoxin SocA-like Panacea" evidence="1">
    <location>
        <begin position="52"/>
        <end position="159"/>
    </location>
</feature>